<evidence type="ECO:0000313" key="2">
    <source>
        <dbReference type="Proteomes" id="UP000269721"/>
    </source>
</evidence>
<dbReference type="EMBL" id="KZ998405">
    <property type="protein sequence ID" value="RKO86185.1"/>
    <property type="molecule type" value="Genomic_DNA"/>
</dbReference>
<gene>
    <name evidence="1" type="ORF">BDK51DRAFT_48525</name>
</gene>
<evidence type="ECO:0000313" key="1">
    <source>
        <dbReference type="EMBL" id="RKO86185.1"/>
    </source>
</evidence>
<reference evidence="2" key="1">
    <citation type="journal article" date="2018" name="Nat. Microbiol.">
        <title>Leveraging single-cell genomics to expand the fungal tree of life.</title>
        <authorList>
            <person name="Ahrendt S.R."/>
            <person name="Quandt C.A."/>
            <person name="Ciobanu D."/>
            <person name="Clum A."/>
            <person name="Salamov A."/>
            <person name="Andreopoulos B."/>
            <person name="Cheng J.F."/>
            <person name="Woyke T."/>
            <person name="Pelin A."/>
            <person name="Henrissat B."/>
            <person name="Reynolds N.K."/>
            <person name="Benny G.L."/>
            <person name="Smith M.E."/>
            <person name="James T.Y."/>
            <person name="Grigoriev I.V."/>
        </authorList>
    </citation>
    <scope>NUCLEOTIDE SEQUENCE [LARGE SCALE GENOMIC DNA]</scope>
</reference>
<name>A0A4P9W4K4_9FUNG</name>
<organism evidence="1 2">
    <name type="scientific">Blyttiomyces helicus</name>
    <dbReference type="NCBI Taxonomy" id="388810"/>
    <lineage>
        <taxon>Eukaryota</taxon>
        <taxon>Fungi</taxon>
        <taxon>Fungi incertae sedis</taxon>
        <taxon>Chytridiomycota</taxon>
        <taxon>Chytridiomycota incertae sedis</taxon>
        <taxon>Chytridiomycetes</taxon>
        <taxon>Chytridiomycetes incertae sedis</taxon>
        <taxon>Blyttiomyces</taxon>
    </lineage>
</organism>
<sequence length="230" mass="24390">MNVAAPAILPRVVALVGKATALGRSDALHAIYMVTAAKDPEVSSLVVEQKLISSLTYIMDVAFNSGQLAAFDKGLSILRNVLEAESPSGPIKGSKQQHKLQSRPHKGSIATLDTAAVQIRKSKLLRTIYSAIAKFSSTGVDDMEEDVYAGDSDDDDNGPFIRRAVNAGSLTSAVARAARSLLMDWFPEYYNDSRRIDEKKATQAAQCGRGAEDAAFGALAAGMAGMGRGL</sequence>
<keyword evidence="2" id="KW-1185">Reference proteome</keyword>
<dbReference type="Proteomes" id="UP000269721">
    <property type="component" value="Unassembled WGS sequence"/>
</dbReference>
<dbReference type="AlphaFoldDB" id="A0A4P9W4K4"/>
<protein>
    <submittedName>
        <fullName evidence="1">Uncharacterized protein</fullName>
    </submittedName>
</protein>
<proteinExistence type="predicted"/>
<accession>A0A4P9W4K4</accession>